<dbReference type="RefSeq" id="WP_153371362.1">
    <property type="nucleotide sequence ID" value="NZ_CP045650.1"/>
</dbReference>
<dbReference type="PANTHER" id="PTHR43081">
    <property type="entry name" value="ADENYLATE CYCLASE, TERMINAL-DIFFERENTIATION SPECIFIC-RELATED"/>
    <property type="match status" value="1"/>
</dbReference>
<feature type="transmembrane region" description="Helical" evidence="1">
    <location>
        <begin position="152"/>
        <end position="170"/>
    </location>
</feature>
<keyword evidence="1" id="KW-0812">Transmembrane</keyword>
<name>A0A5Q0P5F6_9GAMM</name>
<sequence>MQIDDWIHKEPKHFEYFHRMMGYIMLSLVIVVYHYTEADTQYQIFVPFFLLFILLITPRLSRELIYRYSQRRKRNVFFMLDITVIAVILSAVHLNLVLSLLGLAALLYTAISNKISFLMVALATLIGIAIFYVCNIFIFGFGEYFASTNNELTVLGFLCLFTYFGVGNFYQSSRVHFISQQKKYYYDQMNRYMEFANQLSRYAPQQLWQSIMKGESEAKIEYKRKKLTVFFSDIQGFTELSETLIPDDLAYLLNDYLSHMTEIAKKYEATVDKFMGDAILVFFGDPHSQGVEQDAKSCMEMAIAMRQQMKLLRERWVKMGYPPLHIRMGISTGYCHVGNYGANHRMAYTIVGRDANLAARLQSAAEVDEILISEDTHNLIKNDYLCAPKAPIYLKGIKQPVRSWQVMEKYSSRKMDYQRWFDYEYKGFHLLLNLDEVQNFEYPELLHVLEKMTQRIQTQQQLTNAEGIVKLNIEDEVIQIEPVEVKETQAEKSNVM</sequence>
<evidence type="ECO:0000313" key="3">
    <source>
        <dbReference type="EMBL" id="MQW91614.1"/>
    </source>
</evidence>
<accession>A0A5Q0P5F6</accession>
<feature type="transmembrane region" description="Helical" evidence="1">
    <location>
        <begin position="20"/>
        <end position="36"/>
    </location>
</feature>
<feature type="domain" description="Guanylate cyclase" evidence="2">
    <location>
        <begin position="228"/>
        <end position="362"/>
    </location>
</feature>
<feature type="transmembrane region" description="Helical" evidence="1">
    <location>
        <begin position="117"/>
        <end position="140"/>
    </location>
</feature>
<protein>
    <submittedName>
        <fullName evidence="3">Adenylate/guanylate cyclase domain-containing protein</fullName>
    </submittedName>
</protein>
<dbReference type="SMART" id="SM00044">
    <property type="entry name" value="CYCc"/>
    <property type="match status" value="1"/>
</dbReference>
<dbReference type="PANTHER" id="PTHR43081:SF18">
    <property type="entry name" value="BLL7624 PROTEIN"/>
    <property type="match status" value="1"/>
</dbReference>
<dbReference type="SUPFAM" id="SSF55073">
    <property type="entry name" value="Nucleotide cyclase"/>
    <property type="match status" value="1"/>
</dbReference>
<dbReference type="AlphaFoldDB" id="A0A5Q0P5F6"/>
<evidence type="ECO:0000256" key="1">
    <source>
        <dbReference type="SAM" id="Phobius"/>
    </source>
</evidence>
<organism evidence="3 6">
    <name type="scientific">Acinetobacter wanghuae</name>
    <dbReference type="NCBI Taxonomy" id="2662362"/>
    <lineage>
        <taxon>Bacteria</taxon>
        <taxon>Pseudomonadati</taxon>
        <taxon>Pseudomonadota</taxon>
        <taxon>Gammaproteobacteria</taxon>
        <taxon>Moraxellales</taxon>
        <taxon>Moraxellaceae</taxon>
        <taxon>Acinetobacter</taxon>
    </lineage>
</organism>
<dbReference type="GO" id="GO:0035556">
    <property type="term" value="P:intracellular signal transduction"/>
    <property type="evidence" value="ECO:0007669"/>
    <property type="project" value="InterPro"/>
</dbReference>
<keyword evidence="5" id="KW-1185">Reference proteome</keyword>
<dbReference type="Proteomes" id="UP000327478">
    <property type="component" value="Chromosome"/>
</dbReference>
<dbReference type="InterPro" id="IPR050697">
    <property type="entry name" value="Adenylyl/Guanylyl_Cyclase_3/4"/>
</dbReference>
<feature type="transmembrane region" description="Helical" evidence="1">
    <location>
        <begin position="42"/>
        <end position="61"/>
    </location>
</feature>
<dbReference type="Gene3D" id="3.30.70.1230">
    <property type="entry name" value="Nucleotide cyclase"/>
    <property type="match status" value="1"/>
</dbReference>
<keyword evidence="1" id="KW-1133">Transmembrane helix</keyword>
<dbReference type="GO" id="GO:0006171">
    <property type="term" value="P:cAMP biosynthetic process"/>
    <property type="evidence" value="ECO:0007669"/>
    <property type="project" value="TreeGrafter"/>
</dbReference>
<dbReference type="EMBL" id="CP045650">
    <property type="protein sequence ID" value="QGA10968.1"/>
    <property type="molecule type" value="Genomic_DNA"/>
</dbReference>
<keyword evidence="1" id="KW-0472">Membrane</keyword>
<dbReference type="Proteomes" id="UP000480556">
    <property type="component" value="Unassembled WGS sequence"/>
</dbReference>
<evidence type="ECO:0000313" key="5">
    <source>
        <dbReference type="Proteomes" id="UP000327478"/>
    </source>
</evidence>
<dbReference type="InterPro" id="IPR001054">
    <property type="entry name" value="A/G_cyclase"/>
</dbReference>
<reference evidence="5 6" key="1">
    <citation type="submission" date="2019-10" db="EMBL/GenBank/DDBJ databases">
        <authorList>
            <person name="Dong K."/>
        </authorList>
    </citation>
    <scope>NUCLEOTIDE SEQUENCE [LARGE SCALE GENOMIC DNA]</scope>
    <source>
        <strain evidence="5">dk386</strain>
        <strain evidence="4">Dk386</strain>
        <strain evidence="3">Dk771</strain>
        <strain evidence="6">dk771</strain>
    </source>
</reference>
<dbReference type="CDD" id="cd07302">
    <property type="entry name" value="CHD"/>
    <property type="match status" value="1"/>
</dbReference>
<dbReference type="GO" id="GO:0004016">
    <property type="term" value="F:adenylate cyclase activity"/>
    <property type="evidence" value="ECO:0007669"/>
    <property type="project" value="UniProtKB-ARBA"/>
</dbReference>
<feature type="transmembrane region" description="Helical" evidence="1">
    <location>
        <begin position="82"/>
        <end position="111"/>
    </location>
</feature>
<gene>
    <name evidence="4" type="ORF">GFH30_05995</name>
    <name evidence="3" type="ORF">GHJ48_04250</name>
</gene>
<evidence type="ECO:0000313" key="4">
    <source>
        <dbReference type="EMBL" id="QGA10968.1"/>
    </source>
</evidence>
<dbReference type="PROSITE" id="PS50125">
    <property type="entry name" value="GUANYLATE_CYCLASE_2"/>
    <property type="match status" value="1"/>
</dbReference>
<dbReference type="Pfam" id="PF00211">
    <property type="entry name" value="Guanylate_cyc"/>
    <property type="match status" value="1"/>
</dbReference>
<dbReference type="EMBL" id="WITK01000004">
    <property type="protein sequence ID" value="MQW91614.1"/>
    <property type="molecule type" value="Genomic_DNA"/>
</dbReference>
<evidence type="ECO:0000313" key="6">
    <source>
        <dbReference type="Proteomes" id="UP000480556"/>
    </source>
</evidence>
<dbReference type="InterPro" id="IPR029787">
    <property type="entry name" value="Nucleotide_cyclase"/>
</dbReference>
<proteinExistence type="predicted"/>
<evidence type="ECO:0000259" key="2">
    <source>
        <dbReference type="PROSITE" id="PS50125"/>
    </source>
</evidence>